<feature type="compositionally biased region" description="Basic and acidic residues" evidence="1">
    <location>
        <begin position="218"/>
        <end position="228"/>
    </location>
</feature>
<evidence type="ECO:0000256" key="1">
    <source>
        <dbReference type="SAM" id="MobiDB-lite"/>
    </source>
</evidence>
<sequence length="351" mass="39289">MAPAETVVVEFECSSEVQEPDVLSGIATALTKSRCRSKRWSMDQIRRSRMCDRPDVLLCEPPPENPQMYSLYPVHLMCFDHHKTQILVNRYVGGLEDMEVISKHDDCYYLRETYNLPTGYQNGHNMPTNIWRGNHLKKIKVVMVSQDGQTHFNFETNDGGKVTCSGGPKASDWRCVSNACSDRQLFLEKSQTCYWLDRAYLLLTPLGADPQPVNDGHSQQDETNKNTDSDYANEGMNLATSSSDVFLCTCLKAQSVLSSVGWWKVLIEIRAFISRRCSFKLDSTSQESVYAASRNEDSEGPKVYGTNETGPSSNSSTANQVGNVYDGSFLLQKLIILFRGTHVGTNASGRT</sequence>
<dbReference type="Proteomes" id="UP000762676">
    <property type="component" value="Unassembled WGS sequence"/>
</dbReference>
<evidence type="ECO:0000313" key="2">
    <source>
        <dbReference type="EMBL" id="GFR70219.1"/>
    </source>
</evidence>
<comment type="caution">
    <text evidence="2">The sequence shown here is derived from an EMBL/GenBank/DDBJ whole genome shotgun (WGS) entry which is preliminary data.</text>
</comment>
<feature type="compositionally biased region" description="Polar residues" evidence="1">
    <location>
        <begin position="306"/>
        <end position="318"/>
    </location>
</feature>
<name>A0AAV4FAW0_9GAST</name>
<gene>
    <name evidence="2" type="ORF">ElyMa_002067500</name>
</gene>
<feature type="region of interest" description="Disordered" evidence="1">
    <location>
        <begin position="211"/>
        <end position="234"/>
    </location>
</feature>
<organism evidence="2 3">
    <name type="scientific">Elysia marginata</name>
    <dbReference type="NCBI Taxonomy" id="1093978"/>
    <lineage>
        <taxon>Eukaryota</taxon>
        <taxon>Metazoa</taxon>
        <taxon>Spiralia</taxon>
        <taxon>Lophotrochozoa</taxon>
        <taxon>Mollusca</taxon>
        <taxon>Gastropoda</taxon>
        <taxon>Heterobranchia</taxon>
        <taxon>Euthyneura</taxon>
        <taxon>Panpulmonata</taxon>
        <taxon>Sacoglossa</taxon>
        <taxon>Placobranchoidea</taxon>
        <taxon>Plakobranchidae</taxon>
        <taxon>Elysia</taxon>
    </lineage>
</organism>
<dbReference type="AlphaFoldDB" id="A0AAV4FAW0"/>
<keyword evidence="3" id="KW-1185">Reference proteome</keyword>
<accession>A0AAV4FAW0</accession>
<protein>
    <submittedName>
        <fullName evidence="2">Uncharacterized protein</fullName>
    </submittedName>
</protein>
<dbReference type="EMBL" id="BMAT01004198">
    <property type="protein sequence ID" value="GFR70219.1"/>
    <property type="molecule type" value="Genomic_DNA"/>
</dbReference>
<evidence type="ECO:0000313" key="3">
    <source>
        <dbReference type="Proteomes" id="UP000762676"/>
    </source>
</evidence>
<proteinExistence type="predicted"/>
<feature type="region of interest" description="Disordered" evidence="1">
    <location>
        <begin position="290"/>
        <end position="318"/>
    </location>
</feature>
<reference evidence="2 3" key="1">
    <citation type="journal article" date="2021" name="Elife">
        <title>Chloroplast acquisition without the gene transfer in kleptoplastic sea slugs, Plakobranchus ocellatus.</title>
        <authorList>
            <person name="Maeda T."/>
            <person name="Takahashi S."/>
            <person name="Yoshida T."/>
            <person name="Shimamura S."/>
            <person name="Takaki Y."/>
            <person name="Nagai Y."/>
            <person name="Toyoda A."/>
            <person name="Suzuki Y."/>
            <person name="Arimoto A."/>
            <person name="Ishii H."/>
            <person name="Satoh N."/>
            <person name="Nishiyama T."/>
            <person name="Hasebe M."/>
            <person name="Maruyama T."/>
            <person name="Minagawa J."/>
            <person name="Obokata J."/>
            <person name="Shigenobu S."/>
        </authorList>
    </citation>
    <scope>NUCLEOTIDE SEQUENCE [LARGE SCALE GENOMIC DNA]</scope>
</reference>